<proteinExistence type="predicted"/>
<dbReference type="Proteomes" id="UP000035481">
    <property type="component" value="Unassembled WGS sequence"/>
</dbReference>
<keyword evidence="6 7" id="KW-0472">Membrane</keyword>
<dbReference type="EMBL" id="JPLA01000042">
    <property type="protein sequence ID" value="KLD62697.1"/>
    <property type="molecule type" value="Genomic_DNA"/>
</dbReference>
<keyword evidence="3" id="KW-0808">Transferase</keyword>
<gene>
    <name evidence="9" type="ORF">Y882_14640</name>
</gene>
<keyword evidence="5 7" id="KW-1133">Transmembrane helix</keyword>
<reference evidence="9 10" key="1">
    <citation type="journal article" date="2015" name="Antonie Van Leeuwenhoek">
        <title>A phylogenomic and molecular marker based taxonomic framework for the order Xanthomonadales: proposal to transfer the families Algiphilaceae and Solimonadaceae to the order Nevskiales ord. nov. and to create a new family within the order Xanthomonadales, the family Rhodanobacteraceae fam. nov., containing the genus Rhodanobacter and its closest relatives.</title>
        <authorList>
            <person name="Naushad S."/>
            <person name="Adeolu M."/>
            <person name="Wong S."/>
            <person name="Sohail M."/>
            <person name="Schellhorn H.E."/>
            <person name="Gupta R.S."/>
        </authorList>
    </citation>
    <scope>NUCLEOTIDE SEQUENCE [LARGE SCALE GENOMIC DNA]</scope>
    <source>
        <strain evidence="9 10">DSM 16301</strain>
    </source>
</reference>
<feature type="transmembrane region" description="Helical" evidence="7">
    <location>
        <begin position="232"/>
        <end position="255"/>
    </location>
</feature>
<dbReference type="InterPro" id="IPR029044">
    <property type="entry name" value="Nucleotide-diphossugar_trans"/>
</dbReference>
<dbReference type="PATRIC" id="fig|1440762.4.peg.2651"/>
<evidence type="ECO:0000256" key="6">
    <source>
        <dbReference type="ARBA" id="ARBA00023136"/>
    </source>
</evidence>
<dbReference type="Gene3D" id="3.90.550.10">
    <property type="entry name" value="Spore Coat Polysaccharide Biosynthesis Protein SpsA, Chain A"/>
    <property type="match status" value="1"/>
</dbReference>
<dbReference type="GO" id="GO:0005886">
    <property type="term" value="C:plasma membrane"/>
    <property type="evidence" value="ECO:0007669"/>
    <property type="project" value="TreeGrafter"/>
</dbReference>
<keyword evidence="2" id="KW-0328">Glycosyltransferase</keyword>
<dbReference type="PANTHER" id="PTHR48090">
    <property type="entry name" value="UNDECAPRENYL-PHOSPHATE 4-DEOXY-4-FORMAMIDO-L-ARABINOSE TRANSFERASE-RELATED"/>
    <property type="match status" value="1"/>
</dbReference>
<dbReference type="Pfam" id="PF00535">
    <property type="entry name" value="Glycos_transf_2"/>
    <property type="match status" value="1"/>
</dbReference>
<evidence type="ECO:0000256" key="7">
    <source>
        <dbReference type="SAM" id="Phobius"/>
    </source>
</evidence>
<evidence type="ECO:0000256" key="2">
    <source>
        <dbReference type="ARBA" id="ARBA00022676"/>
    </source>
</evidence>
<comment type="subcellular location">
    <subcellularLocation>
        <location evidence="1">Membrane</location>
        <topology evidence="1">Multi-pass membrane protein</topology>
    </subcellularLocation>
</comment>
<keyword evidence="4 7" id="KW-0812">Transmembrane</keyword>
<dbReference type="GO" id="GO:0016757">
    <property type="term" value="F:glycosyltransferase activity"/>
    <property type="evidence" value="ECO:0007669"/>
    <property type="project" value="UniProtKB-KW"/>
</dbReference>
<dbReference type="PANTHER" id="PTHR48090:SF1">
    <property type="entry name" value="PROPHAGE BACTOPRENOL GLUCOSYL TRANSFERASE HOMOLOG"/>
    <property type="match status" value="1"/>
</dbReference>
<dbReference type="CDD" id="cd04187">
    <property type="entry name" value="DPM1_like_bac"/>
    <property type="match status" value="1"/>
</dbReference>
<dbReference type="SUPFAM" id="SSF53448">
    <property type="entry name" value="Nucleotide-diphospho-sugar transferases"/>
    <property type="match status" value="1"/>
</dbReference>
<evidence type="ECO:0000256" key="1">
    <source>
        <dbReference type="ARBA" id="ARBA00004141"/>
    </source>
</evidence>
<dbReference type="AlphaFoldDB" id="A0A0G9H4T0"/>
<evidence type="ECO:0000256" key="3">
    <source>
        <dbReference type="ARBA" id="ARBA00022679"/>
    </source>
</evidence>
<feature type="domain" description="Glycosyltransferase 2-like" evidence="8">
    <location>
        <begin position="10"/>
        <end position="157"/>
    </location>
</feature>
<protein>
    <recommendedName>
        <fullName evidence="8">Glycosyltransferase 2-like domain-containing protein</fullName>
    </recommendedName>
</protein>
<dbReference type="InterPro" id="IPR001173">
    <property type="entry name" value="Glyco_trans_2-like"/>
</dbReference>
<dbReference type="STRING" id="1440762.Y882_14640"/>
<dbReference type="InterPro" id="IPR050256">
    <property type="entry name" value="Glycosyltransferase_2"/>
</dbReference>
<sequence>MGQPASYELSIVTTLYRSAPYLEQFLEACRHAAASVGVARYEIVCVDDGSPDESVELLKGLRASHPQLRIVELSRNFGHHQAMIAGMQQARGEVVYITDCDLEVNPSFLVPLWEKRLQQHADVVFGYQEARKGGAIERKGGSLFWRLFNAMSDTRVHEDMVTERLMSRRYVDALLSLGDRNIFLGGMMAWAGYTQIGVPVVKTQRKGASTYTFAKRLRLLVQAVTSFSARPLYASLWVGSVALGFSVAHATFIVVNKLLHPASTLSGFPSIVAILTGMFGVIMLSLGVIGTYVARIFVQTQGRPIYIIKNIE</sequence>
<name>A0A0G9H4T0_9GAMM</name>
<evidence type="ECO:0000313" key="10">
    <source>
        <dbReference type="Proteomes" id="UP000035481"/>
    </source>
</evidence>
<evidence type="ECO:0000256" key="4">
    <source>
        <dbReference type="ARBA" id="ARBA00022692"/>
    </source>
</evidence>
<evidence type="ECO:0000259" key="8">
    <source>
        <dbReference type="Pfam" id="PF00535"/>
    </source>
</evidence>
<comment type="caution">
    <text evidence="9">The sequence shown here is derived from an EMBL/GenBank/DDBJ whole genome shotgun (WGS) entry which is preliminary data.</text>
</comment>
<accession>A0A0G9H4T0</accession>
<evidence type="ECO:0000313" key="9">
    <source>
        <dbReference type="EMBL" id="KLD62697.1"/>
    </source>
</evidence>
<organism evidence="9 10">
    <name type="scientific">Dyella japonica DSM 16301</name>
    <dbReference type="NCBI Taxonomy" id="1440762"/>
    <lineage>
        <taxon>Bacteria</taxon>
        <taxon>Pseudomonadati</taxon>
        <taxon>Pseudomonadota</taxon>
        <taxon>Gammaproteobacteria</taxon>
        <taxon>Lysobacterales</taxon>
        <taxon>Rhodanobacteraceae</taxon>
        <taxon>Dyella</taxon>
    </lineage>
</organism>
<feature type="transmembrane region" description="Helical" evidence="7">
    <location>
        <begin position="267"/>
        <end position="294"/>
    </location>
</feature>
<evidence type="ECO:0000256" key="5">
    <source>
        <dbReference type="ARBA" id="ARBA00022989"/>
    </source>
</evidence>